<feature type="transmembrane region" description="Helical" evidence="1">
    <location>
        <begin position="133"/>
        <end position="154"/>
    </location>
</feature>
<feature type="transmembrane region" description="Helical" evidence="1">
    <location>
        <begin position="230"/>
        <end position="251"/>
    </location>
</feature>
<feature type="transmembrane region" description="Helical" evidence="1">
    <location>
        <begin position="303"/>
        <end position="322"/>
    </location>
</feature>
<protein>
    <recommendedName>
        <fullName evidence="4">DUF4153 domain-containing protein</fullName>
    </recommendedName>
</protein>
<dbReference type="EMBL" id="JACHJN010000012">
    <property type="protein sequence ID" value="MBB5959812.1"/>
    <property type="molecule type" value="Genomic_DNA"/>
</dbReference>
<feature type="transmembrane region" description="Helical" evidence="1">
    <location>
        <begin position="328"/>
        <end position="350"/>
    </location>
</feature>
<feature type="transmembrane region" description="Helical" evidence="1">
    <location>
        <begin position="362"/>
        <end position="382"/>
    </location>
</feature>
<dbReference type="Proteomes" id="UP000547510">
    <property type="component" value="Unassembled WGS sequence"/>
</dbReference>
<dbReference type="NCBIfam" id="NF038403">
    <property type="entry name" value="perm_prefix_1"/>
    <property type="match status" value="1"/>
</dbReference>
<accession>A0A841CMW8</accession>
<feature type="transmembrane region" description="Helical" evidence="1">
    <location>
        <begin position="402"/>
        <end position="420"/>
    </location>
</feature>
<feature type="transmembrane region" description="Helical" evidence="1">
    <location>
        <begin position="188"/>
        <end position="209"/>
    </location>
</feature>
<sequence length="457" mass="50295">MTEPDGREELEPQFAQWRHYVERRPELRRSDADELEDHLRGSVDELVAAGLHADEAFLVAVKRMGSLDDLSREFAREHSERLWKQLVLTGESGSPAADTRSRRDLVAMVACAVGAAVSIKVPELFGLGFEEDVAFYAPNLGLFALPWLAAFLAWRRRAGRGLIGVLCALFALGAVAANAYQLTDESQSLALTSIHLPIALWFVVGLAYVSDDVRAPRRRMDFVRFTGEWFVYYVLIALGGGVLIAFTFGTFEAIGISPEGFVTQWLIPCGAAAAVTVAGWLVEYKQGVVENIAPVLTRLFTPLFTAVLLAFLVTFGLADAGIDVEREALILFDLLLVVVLGLLLYSISARDPLAPPVLFDKLQLALVVSALAIDVLVLLEIIGRITEYGTTPNKAAALGENAILLANLVWSAWLLLRLVGRRTPFAALERWQIGYLPVYAVWAWIVVLIFPPLFDFL</sequence>
<dbReference type="InterPro" id="IPR047928">
    <property type="entry name" value="Perm_prefix_1"/>
</dbReference>
<keyword evidence="1" id="KW-0812">Transmembrane</keyword>
<comment type="caution">
    <text evidence="2">The sequence shown here is derived from an EMBL/GenBank/DDBJ whole genome shotgun (WGS) entry which is preliminary data.</text>
</comment>
<feature type="transmembrane region" description="Helical" evidence="1">
    <location>
        <begin position="432"/>
        <end position="454"/>
    </location>
</feature>
<evidence type="ECO:0008006" key="4">
    <source>
        <dbReference type="Google" id="ProtNLM"/>
    </source>
</evidence>
<keyword evidence="3" id="KW-1185">Reference proteome</keyword>
<evidence type="ECO:0000313" key="3">
    <source>
        <dbReference type="Proteomes" id="UP000547510"/>
    </source>
</evidence>
<evidence type="ECO:0000256" key="1">
    <source>
        <dbReference type="SAM" id="Phobius"/>
    </source>
</evidence>
<feature type="transmembrane region" description="Helical" evidence="1">
    <location>
        <begin position="105"/>
        <end position="121"/>
    </location>
</feature>
<proteinExistence type="predicted"/>
<dbReference type="RefSeq" id="WP_184697077.1">
    <property type="nucleotide sequence ID" value="NZ_JACHJN010000012.1"/>
</dbReference>
<reference evidence="2 3" key="1">
    <citation type="submission" date="2020-08" db="EMBL/GenBank/DDBJ databases">
        <title>Genomic Encyclopedia of Type Strains, Phase III (KMG-III): the genomes of soil and plant-associated and newly described type strains.</title>
        <authorList>
            <person name="Whitman W."/>
        </authorList>
    </citation>
    <scope>NUCLEOTIDE SEQUENCE [LARGE SCALE GENOMIC DNA]</scope>
    <source>
        <strain evidence="2 3">CECT 8640</strain>
    </source>
</reference>
<organism evidence="2 3">
    <name type="scientific">Saccharothrix tamanrassetensis</name>
    <dbReference type="NCBI Taxonomy" id="1051531"/>
    <lineage>
        <taxon>Bacteria</taxon>
        <taxon>Bacillati</taxon>
        <taxon>Actinomycetota</taxon>
        <taxon>Actinomycetes</taxon>
        <taxon>Pseudonocardiales</taxon>
        <taxon>Pseudonocardiaceae</taxon>
        <taxon>Saccharothrix</taxon>
    </lineage>
</organism>
<feature type="transmembrane region" description="Helical" evidence="1">
    <location>
        <begin position="161"/>
        <end position="182"/>
    </location>
</feature>
<name>A0A841CMW8_9PSEU</name>
<keyword evidence="1" id="KW-0472">Membrane</keyword>
<evidence type="ECO:0000313" key="2">
    <source>
        <dbReference type="EMBL" id="MBB5959812.1"/>
    </source>
</evidence>
<keyword evidence="1" id="KW-1133">Transmembrane helix</keyword>
<dbReference type="AlphaFoldDB" id="A0A841CMW8"/>
<feature type="transmembrane region" description="Helical" evidence="1">
    <location>
        <begin position="263"/>
        <end position="282"/>
    </location>
</feature>
<gene>
    <name evidence="2" type="ORF">FHS29_006433</name>
</gene>